<evidence type="ECO:0000313" key="3">
    <source>
        <dbReference type="Proteomes" id="UP000634136"/>
    </source>
</evidence>
<dbReference type="Proteomes" id="UP000634136">
    <property type="component" value="Unassembled WGS sequence"/>
</dbReference>
<proteinExistence type="predicted"/>
<dbReference type="AlphaFoldDB" id="A0A834WBK5"/>
<keyword evidence="3" id="KW-1185">Reference proteome</keyword>
<dbReference type="InterPro" id="IPR039624">
    <property type="entry name" value="LEA1/2/D7/KIN2"/>
</dbReference>
<dbReference type="PANTHER" id="PTHR34191:SF20">
    <property type="entry name" value="LATE EMBRYOGENESIS ABUNDANT PROTEIN (LEA) FAMILY PROTEIN"/>
    <property type="match status" value="1"/>
</dbReference>
<accession>A0A834WBK5</accession>
<dbReference type="OrthoDB" id="1736743at2759"/>
<reference evidence="2" key="1">
    <citation type="submission" date="2020-09" db="EMBL/GenBank/DDBJ databases">
        <title>Genome-Enabled Discovery of Anthraquinone Biosynthesis in Senna tora.</title>
        <authorList>
            <person name="Kang S.-H."/>
            <person name="Pandey R.P."/>
            <person name="Lee C.-M."/>
            <person name="Sim J.-S."/>
            <person name="Jeong J.-T."/>
            <person name="Choi B.-S."/>
            <person name="Jung M."/>
            <person name="Ginzburg D."/>
            <person name="Zhao K."/>
            <person name="Won S.Y."/>
            <person name="Oh T.-J."/>
            <person name="Yu Y."/>
            <person name="Kim N.-H."/>
            <person name="Lee O.R."/>
            <person name="Lee T.-H."/>
            <person name="Bashyal P."/>
            <person name="Kim T.-S."/>
            <person name="Lee W.-H."/>
            <person name="Kawkins C."/>
            <person name="Kim C.-K."/>
            <person name="Kim J.S."/>
            <person name="Ahn B.O."/>
            <person name="Rhee S.Y."/>
            <person name="Sohng J.K."/>
        </authorList>
    </citation>
    <scope>NUCLEOTIDE SEQUENCE</scope>
    <source>
        <tissue evidence="2">Leaf</tissue>
    </source>
</reference>
<dbReference type="PANTHER" id="PTHR34191">
    <property type="entry name" value="LATE EMBRYOGENESIS ABUNDANT PROTEIN (LEA) FAMILY PROTEIN"/>
    <property type="match status" value="1"/>
</dbReference>
<protein>
    <submittedName>
        <fullName evidence="2">Stress-induced protein KIN2-like</fullName>
    </submittedName>
</protein>
<comment type="caution">
    <text evidence="2">The sequence shown here is derived from an EMBL/GenBank/DDBJ whole genome shotgun (WGS) entry which is preliminary data.</text>
</comment>
<evidence type="ECO:0000256" key="1">
    <source>
        <dbReference type="SAM" id="MobiDB-lite"/>
    </source>
</evidence>
<dbReference type="EMBL" id="JAAIUW010000010">
    <property type="protein sequence ID" value="KAF7811219.1"/>
    <property type="molecule type" value="Genomic_DNA"/>
</dbReference>
<gene>
    <name evidence="2" type="ORF">G2W53_032195</name>
</gene>
<name>A0A834WBK5_9FABA</name>
<evidence type="ECO:0000313" key="2">
    <source>
        <dbReference type="EMBL" id="KAF7811219.1"/>
    </source>
</evidence>
<feature type="region of interest" description="Disordered" evidence="1">
    <location>
        <begin position="1"/>
        <end position="70"/>
    </location>
</feature>
<organism evidence="2 3">
    <name type="scientific">Senna tora</name>
    <dbReference type="NCBI Taxonomy" id="362788"/>
    <lineage>
        <taxon>Eukaryota</taxon>
        <taxon>Viridiplantae</taxon>
        <taxon>Streptophyta</taxon>
        <taxon>Embryophyta</taxon>
        <taxon>Tracheophyta</taxon>
        <taxon>Spermatophyta</taxon>
        <taxon>Magnoliopsida</taxon>
        <taxon>eudicotyledons</taxon>
        <taxon>Gunneridae</taxon>
        <taxon>Pentapetalae</taxon>
        <taxon>rosids</taxon>
        <taxon>fabids</taxon>
        <taxon>Fabales</taxon>
        <taxon>Fabaceae</taxon>
        <taxon>Caesalpinioideae</taxon>
        <taxon>Cassia clade</taxon>
        <taxon>Senna</taxon>
    </lineage>
</organism>
<feature type="compositionally biased region" description="Polar residues" evidence="1">
    <location>
        <begin position="1"/>
        <end position="13"/>
    </location>
</feature>
<feature type="compositionally biased region" description="Polar residues" evidence="1">
    <location>
        <begin position="27"/>
        <end position="47"/>
    </location>
</feature>
<sequence length="70" mass="7562">MDSQSQNQMSYNAGQAKGQAEEKASSMMDQANDALQSVKESMQQSGEQIMAKAQEATDAMKNATGMNKKN</sequence>